<accession>A0A1G8KHZ5</accession>
<evidence type="ECO:0000256" key="1">
    <source>
        <dbReference type="SAM" id="MobiDB-lite"/>
    </source>
</evidence>
<evidence type="ECO:0000313" key="2">
    <source>
        <dbReference type="EMBL" id="PMC58222.1"/>
    </source>
</evidence>
<dbReference type="STRING" id="84521.SAMN04487994_101128"/>
<dbReference type="Proteomes" id="UP000235682">
    <property type="component" value="Unassembled WGS sequence"/>
</dbReference>
<dbReference type="Gene3D" id="3.50.4.20">
    <property type="match status" value="1"/>
</dbReference>
<keyword evidence="3" id="KW-1185">Reference proteome</keyword>
<comment type="caution">
    <text evidence="2">The sequence shown here is derived from an EMBL/GenBank/DDBJ whole genome shotgun (WGS) entry which is preliminary data.</text>
</comment>
<protein>
    <submittedName>
        <fullName evidence="2">DUF1027 domain-containing protein</fullName>
    </submittedName>
</protein>
<reference evidence="2 3" key="1">
    <citation type="submission" date="2017-09" db="EMBL/GenBank/DDBJ databases">
        <title>Bacterial strain isolated from the female urinary microbiota.</title>
        <authorList>
            <person name="Thomas-White K."/>
            <person name="Kumar N."/>
            <person name="Forster S."/>
            <person name="Putonti C."/>
            <person name="Lawley T."/>
            <person name="Wolfe A.J."/>
        </authorList>
    </citation>
    <scope>NUCLEOTIDE SEQUENCE [LARGE SCALE GENOMIC DNA]</scope>
    <source>
        <strain evidence="2 3">UMB0852</strain>
    </source>
</reference>
<dbReference type="RefSeq" id="WP_092084714.1">
    <property type="nucleotide sequence ID" value="NZ_FNEL01000011.1"/>
</dbReference>
<organism evidence="2 3">
    <name type="scientific">Dolosicoccus paucivorans</name>
    <dbReference type="NCBI Taxonomy" id="84521"/>
    <lineage>
        <taxon>Bacteria</taxon>
        <taxon>Bacillati</taxon>
        <taxon>Bacillota</taxon>
        <taxon>Bacilli</taxon>
        <taxon>Lactobacillales</taxon>
        <taxon>Aerococcaceae</taxon>
        <taxon>Dolosicoccus</taxon>
    </lineage>
</organism>
<dbReference type="InterPro" id="IPR009370">
    <property type="entry name" value="YutD-like"/>
</dbReference>
<dbReference type="InterPro" id="IPR038141">
    <property type="entry name" value="YutD-like_sf"/>
</dbReference>
<dbReference type="OrthoDB" id="1650379at2"/>
<sequence length="195" mass="23053">MSQDHSTLSDQIGDILTDIATESSQTSSTTYETYQGTQLDDNLYSIESNDYALVLNYKDAFDLESFLNRYVPYFEGFDYIVGDWGFDQLRLKGFYDLNRKKAPRNQRIDFLDDYLKEYCNFDCKYFVLEKVEKKPLTQVPKSNKSRYNKPKKRSRTPKKKTKPSTRHPFKVKKVSSKKMTPPVERVRKKRNIILH</sequence>
<name>A0A1G8KHZ5_9LACT</name>
<gene>
    <name evidence="2" type="ORF">CJ205_05370</name>
</gene>
<proteinExistence type="predicted"/>
<dbReference type="Pfam" id="PF06265">
    <property type="entry name" value="YutD-like"/>
    <property type="match status" value="1"/>
</dbReference>
<dbReference type="AlphaFoldDB" id="A0A1G8KHZ5"/>
<feature type="compositionally biased region" description="Basic residues" evidence="1">
    <location>
        <begin position="186"/>
        <end position="195"/>
    </location>
</feature>
<feature type="region of interest" description="Disordered" evidence="1">
    <location>
        <begin position="138"/>
        <end position="195"/>
    </location>
</feature>
<feature type="compositionally biased region" description="Basic residues" evidence="1">
    <location>
        <begin position="143"/>
        <end position="176"/>
    </location>
</feature>
<evidence type="ECO:0000313" key="3">
    <source>
        <dbReference type="Proteomes" id="UP000235682"/>
    </source>
</evidence>
<dbReference type="EMBL" id="PNHE01000020">
    <property type="protein sequence ID" value="PMC58222.1"/>
    <property type="molecule type" value="Genomic_DNA"/>
</dbReference>